<gene>
    <name evidence="7" type="ordered locus">Shel_20420</name>
</gene>
<dbReference type="PANTHER" id="PTHR30481">
    <property type="entry name" value="DNA ADENINE METHYLASE"/>
    <property type="match status" value="1"/>
</dbReference>
<comment type="catalytic activity">
    <reaction evidence="6">
        <text>a 2'-deoxyadenosine in DNA + S-adenosyl-L-methionine = an N(6)-methyl-2'-deoxyadenosine in DNA + S-adenosyl-L-homocysteine + H(+)</text>
        <dbReference type="Rhea" id="RHEA:15197"/>
        <dbReference type="Rhea" id="RHEA-COMP:12418"/>
        <dbReference type="Rhea" id="RHEA-COMP:12419"/>
        <dbReference type="ChEBI" id="CHEBI:15378"/>
        <dbReference type="ChEBI" id="CHEBI:57856"/>
        <dbReference type="ChEBI" id="CHEBI:59789"/>
        <dbReference type="ChEBI" id="CHEBI:90615"/>
        <dbReference type="ChEBI" id="CHEBI:90616"/>
        <dbReference type="EC" id="2.1.1.72"/>
    </reaction>
</comment>
<keyword evidence="4" id="KW-0808">Transferase</keyword>
<evidence type="ECO:0000256" key="4">
    <source>
        <dbReference type="ARBA" id="ARBA00022679"/>
    </source>
</evidence>
<dbReference type="EC" id="2.1.1.72" evidence="2"/>
<dbReference type="SUPFAM" id="SSF53335">
    <property type="entry name" value="S-adenosyl-L-methionine-dependent methyltransferases"/>
    <property type="match status" value="1"/>
</dbReference>
<evidence type="ECO:0000313" key="8">
    <source>
        <dbReference type="Proteomes" id="UP000002026"/>
    </source>
</evidence>
<keyword evidence="8" id="KW-1185">Reference proteome</keyword>
<keyword evidence="3 7" id="KW-0489">Methyltransferase</keyword>
<dbReference type="NCBIfam" id="TIGR00571">
    <property type="entry name" value="dam"/>
    <property type="match status" value="1"/>
</dbReference>
<dbReference type="GO" id="GO:0032259">
    <property type="term" value="P:methylation"/>
    <property type="evidence" value="ECO:0007669"/>
    <property type="project" value="UniProtKB-KW"/>
</dbReference>
<dbReference type="PRINTS" id="PR00505">
    <property type="entry name" value="D12N6MTFRASE"/>
</dbReference>
<accession>C7N819</accession>
<sequence>MHESGCPVAEILATTGLSQGTYYAYLHAYSDSVDWAYTNQDIPPMLTWPGSKRGELDELVPHVPSYRGKYVEPFLGGASMFFALKPHRALLSDALPELVAFYGAVKKRYRRLHGELSRLQAEFDAADDDGKRALYDRMRDVLNGKVVGDTSTEAAFYFVSKTSFSGLIRRNRRGEYNVPYGRGKAFRADDVTEVHARALVGAELRCCDFEETLMCCERDDFAFLDPPYDSEFADYAGLFGEEEHRRLATVFHGLPCKALLVVNRTPLTLSLYGDDIVGEYVREYNVNIRGRVSSSNVHLIVGHLL</sequence>
<dbReference type="InterPro" id="IPR012327">
    <property type="entry name" value="MeTrfase_D12"/>
</dbReference>
<evidence type="ECO:0000256" key="6">
    <source>
        <dbReference type="ARBA" id="ARBA00047942"/>
    </source>
</evidence>
<dbReference type="InterPro" id="IPR029063">
    <property type="entry name" value="SAM-dependent_MTases_sf"/>
</dbReference>
<name>C7N819_SLAHD</name>
<dbReference type="GO" id="GO:0009007">
    <property type="term" value="F:site-specific DNA-methyltransferase (adenine-specific) activity"/>
    <property type="evidence" value="ECO:0007669"/>
    <property type="project" value="UniProtKB-EC"/>
</dbReference>
<organism evidence="7 8">
    <name type="scientific">Slackia heliotrinireducens (strain ATCC 29202 / DSM 20476 / NCTC 11029 / RHS 1)</name>
    <name type="common">Peptococcus heliotrinreducens</name>
    <dbReference type="NCBI Taxonomy" id="471855"/>
    <lineage>
        <taxon>Bacteria</taxon>
        <taxon>Bacillati</taxon>
        <taxon>Actinomycetota</taxon>
        <taxon>Coriobacteriia</taxon>
        <taxon>Eggerthellales</taxon>
        <taxon>Eggerthellaceae</taxon>
        <taxon>Slackia</taxon>
    </lineage>
</organism>
<evidence type="ECO:0000313" key="7">
    <source>
        <dbReference type="EMBL" id="ACV23054.1"/>
    </source>
</evidence>
<dbReference type="GO" id="GO:0009307">
    <property type="term" value="P:DNA restriction-modification system"/>
    <property type="evidence" value="ECO:0007669"/>
    <property type="project" value="InterPro"/>
</dbReference>
<protein>
    <recommendedName>
        <fullName evidence="2">site-specific DNA-methyltransferase (adenine-specific)</fullName>
        <ecNumber evidence="2">2.1.1.72</ecNumber>
    </recommendedName>
</protein>
<evidence type="ECO:0000256" key="5">
    <source>
        <dbReference type="ARBA" id="ARBA00022691"/>
    </source>
</evidence>
<dbReference type="AlphaFoldDB" id="C7N819"/>
<reference evidence="7 8" key="1">
    <citation type="journal article" date="2009" name="Stand. Genomic Sci.">
        <title>Complete genome sequence of Slackia heliotrinireducens type strain (RHS 1).</title>
        <authorList>
            <person name="Pukall R."/>
            <person name="Lapidus A."/>
            <person name="Nolan M."/>
            <person name="Copeland A."/>
            <person name="Glavina Del Rio T."/>
            <person name="Lucas S."/>
            <person name="Chen F."/>
            <person name="Tice H."/>
            <person name="Cheng J.F."/>
            <person name="Chertkov O."/>
            <person name="Bruce D."/>
            <person name="Goodwin L."/>
            <person name="Kuske C."/>
            <person name="Brettin T."/>
            <person name="Detter J.C."/>
            <person name="Han C."/>
            <person name="Pitluck S."/>
            <person name="Pati A."/>
            <person name="Mavrommatis K."/>
            <person name="Ivanova N."/>
            <person name="Ovchinnikova G."/>
            <person name="Chen A."/>
            <person name="Palaniappan K."/>
            <person name="Schneider S."/>
            <person name="Rohde M."/>
            <person name="Chain P."/>
            <person name="D'haeseleer P."/>
            <person name="Goker M."/>
            <person name="Bristow J."/>
            <person name="Eisen J.A."/>
            <person name="Markowitz V."/>
            <person name="Kyrpides N.C."/>
            <person name="Klenk H.P."/>
            <person name="Hugenholtz P."/>
        </authorList>
    </citation>
    <scope>NUCLEOTIDE SEQUENCE [LARGE SCALE GENOMIC DNA]</scope>
    <source>
        <strain evidence="8">ATCC 29202 / DSM 20476 / NCTC 11029 / RHS 1</strain>
    </source>
</reference>
<evidence type="ECO:0000256" key="1">
    <source>
        <dbReference type="ARBA" id="ARBA00006594"/>
    </source>
</evidence>
<dbReference type="STRING" id="471855.Shel_20420"/>
<dbReference type="GO" id="GO:0043565">
    <property type="term" value="F:sequence-specific DNA binding"/>
    <property type="evidence" value="ECO:0007669"/>
    <property type="project" value="TreeGrafter"/>
</dbReference>
<keyword evidence="5" id="KW-0949">S-adenosyl-L-methionine</keyword>
<dbReference type="HOGENOM" id="CLU_063430_0_0_11"/>
<dbReference type="eggNOG" id="COG0338">
    <property type="taxonomic scope" value="Bacteria"/>
</dbReference>
<dbReference type="GO" id="GO:0006298">
    <property type="term" value="P:mismatch repair"/>
    <property type="evidence" value="ECO:0007669"/>
    <property type="project" value="TreeGrafter"/>
</dbReference>
<dbReference type="EMBL" id="CP001684">
    <property type="protein sequence ID" value="ACV23054.1"/>
    <property type="molecule type" value="Genomic_DNA"/>
</dbReference>
<dbReference type="Gene3D" id="1.10.1020.10">
    <property type="entry name" value="Adenine-specific Methyltransferase, Domain 2"/>
    <property type="match status" value="1"/>
</dbReference>
<dbReference type="GO" id="GO:1904047">
    <property type="term" value="F:S-adenosyl-L-methionine binding"/>
    <property type="evidence" value="ECO:0007669"/>
    <property type="project" value="TreeGrafter"/>
</dbReference>
<dbReference type="Proteomes" id="UP000002026">
    <property type="component" value="Chromosome"/>
</dbReference>
<evidence type="ECO:0000256" key="3">
    <source>
        <dbReference type="ARBA" id="ARBA00022603"/>
    </source>
</evidence>
<proteinExistence type="inferred from homology"/>
<evidence type="ECO:0000256" key="2">
    <source>
        <dbReference type="ARBA" id="ARBA00011900"/>
    </source>
</evidence>
<dbReference type="PANTHER" id="PTHR30481:SF3">
    <property type="entry name" value="DNA ADENINE METHYLASE"/>
    <property type="match status" value="1"/>
</dbReference>
<dbReference type="Gene3D" id="3.40.50.150">
    <property type="entry name" value="Vaccinia Virus protein VP39"/>
    <property type="match status" value="1"/>
</dbReference>
<dbReference type="KEGG" id="shi:Shel_20420"/>
<dbReference type="InterPro" id="IPR023095">
    <property type="entry name" value="Ade_MeTrfase_dom_2"/>
</dbReference>
<comment type="similarity">
    <text evidence="1">Belongs to the N(4)/N(6)-methyltransferase family.</text>
</comment>
<dbReference type="REBASE" id="21800">
    <property type="entry name" value="M.SheORF20420P"/>
</dbReference>
<dbReference type="Pfam" id="PF02086">
    <property type="entry name" value="MethyltransfD12"/>
    <property type="match status" value="1"/>
</dbReference>